<evidence type="ECO:0000313" key="1">
    <source>
        <dbReference type="EMBL" id="MCB2376851.1"/>
    </source>
</evidence>
<accession>A0ABS8AAC0</accession>
<dbReference type="EMBL" id="JAJADQ010000002">
    <property type="protein sequence ID" value="MCB2376851.1"/>
    <property type="molecule type" value="Genomic_DNA"/>
</dbReference>
<evidence type="ECO:0000313" key="2">
    <source>
        <dbReference type="Proteomes" id="UP001165297"/>
    </source>
</evidence>
<proteinExistence type="predicted"/>
<name>A0ABS8AAC0_9BACT</name>
<dbReference type="RefSeq" id="WP_226183154.1">
    <property type="nucleotide sequence ID" value="NZ_JAJADQ010000002.1"/>
</dbReference>
<organism evidence="1 2">
    <name type="scientific">Hymenobacter nitidus</name>
    <dbReference type="NCBI Taxonomy" id="2880929"/>
    <lineage>
        <taxon>Bacteria</taxon>
        <taxon>Pseudomonadati</taxon>
        <taxon>Bacteroidota</taxon>
        <taxon>Cytophagia</taxon>
        <taxon>Cytophagales</taxon>
        <taxon>Hymenobacteraceae</taxon>
        <taxon>Hymenobacter</taxon>
    </lineage>
</organism>
<sequence>MIQKELLFGLVTLINVGLAVSELRKYLRHRYLRQFGMQAAATILVAQQIRQKNKPIMRLDIEYRDEAGQRQQARVVAPDSEDSFDYLVGNEVVIRYDPLRPAHCETEDVLNRGWWESPLVLTLLLLAGSGFMLGITLKWW</sequence>
<dbReference type="Proteomes" id="UP001165297">
    <property type="component" value="Unassembled WGS sequence"/>
</dbReference>
<keyword evidence="2" id="KW-1185">Reference proteome</keyword>
<gene>
    <name evidence="1" type="ORF">LGH70_04620</name>
</gene>
<reference evidence="1" key="1">
    <citation type="submission" date="2021-10" db="EMBL/GenBank/DDBJ databases">
        <authorList>
            <person name="Dean J.D."/>
            <person name="Kim M.K."/>
            <person name="Newey C.N."/>
            <person name="Stoker T.S."/>
            <person name="Thompson D.W."/>
            <person name="Grose J.H."/>
        </authorList>
    </citation>
    <scope>NUCLEOTIDE SEQUENCE</scope>
    <source>
        <strain evidence="1">BT635</strain>
    </source>
</reference>
<comment type="caution">
    <text evidence="1">The sequence shown here is derived from an EMBL/GenBank/DDBJ whole genome shotgun (WGS) entry which is preliminary data.</text>
</comment>
<protein>
    <submittedName>
        <fullName evidence="1">DUF3592 domain-containing protein</fullName>
    </submittedName>
</protein>